<organism evidence="7 8">
    <name type="scientific">Spongiactinospora rosea</name>
    <dbReference type="NCBI Taxonomy" id="2248750"/>
    <lineage>
        <taxon>Bacteria</taxon>
        <taxon>Bacillati</taxon>
        <taxon>Actinomycetota</taxon>
        <taxon>Actinomycetes</taxon>
        <taxon>Streptosporangiales</taxon>
        <taxon>Streptosporangiaceae</taxon>
        <taxon>Spongiactinospora</taxon>
    </lineage>
</organism>
<keyword evidence="3" id="KW-0804">Transcription</keyword>
<dbReference type="PANTHER" id="PTHR47506:SF3">
    <property type="entry name" value="HTH-TYPE TRANSCRIPTIONAL REGULATOR LMRA"/>
    <property type="match status" value="1"/>
</dbReference>
<evidence type="ECO:0000256" key="5">
    <source>
        <dbReference type="SAM" id="MobiDB-lite"/>
    </source>
</evidence>
<dbReference type="SUPFAM" id="SSF48498">
    <property type="entry name" value="Tetracyclin repressor-like, C-terminal domain"/>
    <property type="match status" value="1"/>
</dbReference>
<evidence type="ECO:0000256" key="2">
    <source>
        <dbReference type="ARBA" id="ARBA00023125"/>
    </source>
</evidence>
<evidence type="ECO:0000313" key="8">
    <source>
        <dbReference type="Proteomes" id="UP000253303"/>
    </source>
</evidence>
<evidence type="ECO:0000256" key="3">
    <source>
        <dbReference type="ARBA" id="ARBA00023163"/>
    </source>
</evidence>
<sequence>MDASPTAPARTDSQTSAADGSGEQQPGTRTRIVRAAAVLMQRQGYEATGIKRIATDAGATLGSLYHFFPGGKQELAVEALRFGAQEFTDLLRTGLDSTDDPAEAVAECARLMATTLRDSDWTDGCPVAATALEFIGRSPAIQHASEEALRQWRELLAAKLGAAGIAPDDAHDLACTVLSTLEGAELLCRVSASEEPLHIAARHLARLVRAY</sequence>
<dbReference type="GO" id="GO:0003677">
    <property type="term" value="F:DNA binding"/>
    <property type="evidence" value="ECO:0007669"/>
    <property type="project" value="UniProtKB-UniRule"/>
</dbReference>
<evidence type="ECO:0000256" key="1">
    <source>
        <dbReference type="ARBA" id="ARBA00023015"/>
    </source>
</evidence>
<feature type="DNA-binding region" description="H-T-H motif" evidence="4">
    <location>
        <begin position="49"/>
        <end position="68"/>
    </location>
</feature>
<keyword evidence="8" id="KW-1185">Reference proteome</keyword>
<feature type="domain" description="HTH tetR-type" evidence="6">
    <location>
        <begin position="26"/>
        <end position="86"/>
    </location>
</feature>
<reference evidence="7 8" key="1">
    <citation type="submission" date="2018-06" db="EMBL/GenBank/DDBJ databases">
        <title>Sphaerisporangium craniellae sp. nov., isolated from a marine sponge in the South China Sea.</title>
        <authorList>
            <person name="Li L."/>
        </authorList>
    </citation>
    <scope>NUCLEOTIDE SEQUENCE [LARGE SCALE GENOMIC DNA]</scope>
    <source>
        <strain evidence="7 8">LHW63015</strain>
    </source>
</reference>
<dbReference type="InterPro" id="IPR001647">
    <property type="entry name" value="HTH_TetR"/>
</dbReference>
<feature type="region of interest" description="Disordered" evidence="5">
    <location>
        <begin position="1"/>
        <end position="28"/>
    </location>
</feature>
<evidence type="ECO:0000313" key="7">
    <source>
        <dbReference type="EMBL" id="RBQ16424.1"/>
    </source>
</evidence>
<dbReference type="Gene3D" id="1.10.357.10">
    <property type="entry name" value="Tetracycline Repressor, domain 2"/>
    <property type="match status" value="1"/>
</dbReference>
<dbReference type="Pfam" id="PF00440">
    <property type="entry name" value="TetR_N"/>
    <property type="match status" value="1"/>
</dbReference>
<dbReference type="Proteomes" id="UP000253303">
    <property type="component" value="Unassembled WGS sequence"/>
</dbReference>
<proteinExistence type="predicted"/>
<gene>
    <name evidence="7" type="ORF">DP939_30495</name>
</gene>
<feature type="compositionally biased region" description="Polar residues" evidence="5">
    <location>
        <begin position="11"/>
        <end position="28"/>
    </location>
</feature>
<dbReference type="RefSeq" id="WP_113984403.1">
    <property type="nucleotide sequence ID" value="NZ_QMEY01000017.1"/>
</dbReference>
<name>A0A366LSY0_9ACTN</name>
<dbReference type="AlphaFoldDB" id="A0A366LSY0"/>
<dbReference type="InterPro" id="IPR036271">
    <property type="entry name" value="Tet_transcr_reg_TetR-rel_C_sf"/>
</dbReference>
<dbReference type="InterPro" id="IPR054156">
    <property type="entry name" value="YxaF_TetR_C"/>
</dbReference>
<comment type="caution">
    <text evidence="7">The sequence shown here is derived from an EMBL/GenBank/DDBJ whole genome shotgun (WGS) entry which is preliminary data.</text>
</comment>
<keyword evidence="1" id="KW-0805">Transcription regulation</keyword>
<dbReference type="OrthoDB" id="4567939at2"/>
<protein>
    <submittedName>
        <fullName evidence="7">TetR/AcrR family transcriptional regulator</fullName>
    </submittedName>
</protein>
<dbReference type="PANTHER" id="PTHR47506">
    <property type="entry name" value="TRANSCRIPTIONAL REGULATORY PROTEIN"/>
    <property type="match status" value="1"/>
</dbReference>
<dbReference type="SUPFAM" id="SSF46689">
    <property type="entry name" value="Homeodomain-like"/>
    <property type="match status" value="1"/>
</dbReference>
<dbReference type="InterPro" id="IPR009057">
    <property type="entry name" value="Homeodomain-like_sf"/>
</dbReference>
<dbReference type="EMBL" id="QMEY01000017">
    <property type="protein sequence ID" value="RBQ16424.1"/>
    <property type="molecule type" value="Genomic_DNA"/>
</dbReference>
<accession>A0A366LSY0</accession>
<dbReference type="Pfam" id="PF21993">
    <property type="entry name" value="TetR_C_13_2"/>
    <property type="match status" value="1"/>
</dbReference>
<evidence type="ECO:0000259" key="6">
    <source>
        <dbReference type="PROSITE" id="PS50977"/>
    </source>
</evidence>
<dbReference type="PROSITE" id="PS50977">
    <property type="entry name" value="HTH_TETR_2"/>
    <property type="match status" value="1"/>
</dbReference>
<keyword evidence="2 4" id="KW-0238">DNA-binding</keyword>
<evidence type="ECO:0000256" key="4">
    <source>
        <dbReference type="PROSITE-ProRule" id="PRU00335"/>
    </source>
</evidence>